<accession>A0A6S6U752</accession>
<reference evidence="1" key="1">
    <citation type="submission" date="2020-01" db="EMBL/GenBank/DDBJ databases">
        <authorList>
            <person name="Meier V. D."/>
            <person name="Meier V D."/>
        </authorList>
    </citation>
    <scope>NUCLEOTIDE SEQUENCE</scope>
    <source>
        <strain evidence="1">HLG_WM_MAG_10</strain>
    </source>
</reference>
<dbReference type="AlphaFoldDB" id="A0A6S6U752"/>
<evidence type="ECO:0000313" key="1">
    <source>
        <dbReference type="EMBL" id="CAA6822529.1"/>
    </source>
</evidence>
<sequence>MFSILLRIKKIGKLKKKVFFAALKMTLKIAFWIVP</sequence>
<protein>
    <submittedName>
        <fullName evidence="1">Uncharacterized protein</fullName>
    </submittedName>
</protein>
<organism evidence="1">
    <name type="scientific">uncultured Aureispira sp</name>
    <dbReference type="NCBI Taxonomy" id="1331704"/>
    <lineage>
        <taxon>Bacteria</taxon>
        <taxon>Pseudomonadati</taxon>
        <taxon>Bacteroidota</taxon>
        <taxon>Saprospiria</taxon>
        <taxon>Saprospirales</taxon>
        <taxon>Saprospiraceae</taxon>
        <taxon>Aureispira</taxon>
        <taxon>environmental samples</taxon>
    </lineage>
</organism>
<gene>
    <name evidence="1" type="ORF">HELGO_WM18770</name>
</gene>
<dbReference type="EMBL" id="CACVAQ010000316">
    <property type="protein sequence ID" value="CAA6822529.1"/>
    <property type="molecule type" value="Genomic_DNA"/>
</dbReference>
<name>A0A6S6U752_9BACT</name>
<proteinExistence type="predicted"/>